<dbReference type="InterPro" id="IPR017871">
    <property type="entry name" value="ABC_transporter-like_CS"/>
</dbReference>
<keyword evidence="3" id="KW-0547">Nucleotide-binding</keyword>
<dbReference type="SMART" id="SM00382">
    <property type="entry name" value="AAA"/>
    <property type="match status" value="1"/>
</dbReference>
<comment type="similarity">
    <text evidence="1">Belongs to the ABC transporter superfamily.</text>
</comment>
<dbReference type="InterPro" id="IPR003593">
    <property type="entry name" value="AAA+_ATPase"/>
</dbReference>
<dbReference type="GO" id="GO:0005524">
    <property type="term" value="F:ATP binding"/>
    <property type="evidence" value="ECO:0007669"/>
    <property type="project" value="UniProtKB-KW"/>
</dbReference>
<dbReference type="PROSITE" id="PS50893">
    <property type="entry name" value="ABC_TRANSPORTER_2"/>
    <property type="match status" value="1"/>
</dbReference>
<dbReference type="Proteomes" id="UP000221168">
    <property type="component" value="Unassembled WGS sequence"/>
</dbReference>
<dbReference type="GO" id="GO:0140359">
    <property type="term" value="F:ABC-type transporter activity"/>
    <property type="evidence" value="ECO:0007669"/>
    <property type="project" value="InterPro"/>
</dbReference>
<evidence type="ECO:0000313" key="6">
    <source>
        <dbReference type="EMBL" id="PHP64569.1"/>
    </source>
</evidence>
<dbReference type="PROSITE" id="PS00211">
    <property type="entry name" value="ABC_TRANSPORTER_1"/>
    <property type="match status" value="1"/>
</dbReference>
<organism evidence="6 7">
    <name type="scientific">Zhengella mangrovi</name>
    <dbReference type="NCBI Taxonomy" id="1982044"/>
    <lineage>
        <taxon>Bacteria</taxon>
        <taxon>Pseudomonadati</taxon>
        <taxon>Pseudomonadota</taxon>
        <taxon>Alphaproteobacteria</taxon>
        <taxon>Hyphomicrobiales</taxon>
        <taxon>Notoacmeibacteraceae</taxon>
        <taxon>Zhengella</taxon>
    </lineage>
</organism>
<dbReference type="PANTHER" id="PTHR46743">
    <property type="entry name" value="TEICHOIC ACIDS EXPORT ATP-BINDING PROTEIN TAGH"/>
    <property type="match status" value="1"/>
</dbReference>
<dbReference type="InterPro" id="IPR050683">
    <property type="entry name" value="Bact_Polysacc_Export_ATP-bd"/>
</dbReference>
<dbReference type="InterPro" id="IPR015860">
    <property type="entry name" value="ABC_transpr_TagH-like"/>
</dbReference>
<name>A0A2G1QGI3_9HYPH</name>
<dbReference type="InterPro" id="IPR003439">
    <property type="entry name" value="ABC_transporter-like_ATP-bd"/>
</dbReference>
<comment type="caution">
    <text evidence="6">The sequence shown here is derived from an EMBL/GenBank/DDBJ whole genome shotgun (WGS) entry which is preliminary data.</text>
</comment>
<dbReference type="Gene3D" id="3.40.50.300">
    <property type="entry name" value="P-loop containing nucleotide triphosphate hydrolases"/>
    <property type="match status" value="1"/>
</dbReference>
<sequence length="262" mass="29030">MDMSVQRETMQKTDSSASIQLVNVSLKVPVSIANTSPPDAGWRQILRRSIFQRYRRQFNEILSDINLTIYSGDRIAFIGRNGAGKTTLLRMLTGAYAPTTGIIEKIGRSVSLMNISLGMNFQASVLENIYLRGTAFGLTQIQLTKAVKGILEFADLNDKIGAPLDTLSAGQRMRLAFAISTCYPADIVIMDEWIGAGDQYFLNKAKERLRSHIEGAQIVVLASHNNAIIREVCNRAIILEEGKLVFDGSVEDAIKVYGERNR</sequence>
<evidence type="ECO:0000259" key="5">
    <source>
        <dbReference type="PROSITE" id="PS50893"/>
    </source>
</evidence>
<keyword evidence="7" id="KW-1185">Reference proteome</keyword>
<accession>A0A2G1QGI3</accession>
<dbReference type="SUPFAM" id="SSF52540">
    <property type="entry name" value="P-loop containing nucleoside triphosphate hydrolases"/>
    <property type="match status" value="1"/>
</dbReference>
<proteinExistence type="inferred from homology"/>
<feature type="domain" description="ABC transporter" evidence="5">
    <location>
        <begin position="45"/>
        <end position="260"/>
    </location>
</feature>
<dbReference type="PANTHER" id="PTHR46743:SF2">
    <property type="entry name" value="TEICHOIC ACIDS EXPORT ATP-BINDING PROTEIN TAGH"/>
    <property type="match status" value="1"/>
</dbReference>
<dbReference type="Pfam" id="PF00005">
    <property type="entry name" value="ABC_tran"/>
    <property type="match status" value="1"/>
</dbReference>
<keyword evidence="2" id="KW-0813">Transport</keyword>
<dbReference type="CDD" id="cd03220">
    <property type="entry name" value="ABC_KpsT_Wzt"/>
    <property type="match status" value="1"/>
</dbReference>
<dbReference type="AlphaFoldDB" id="A0A2G1QGI3"/>
<gene>
    <name evidence="6" type="ORF">CSC94_23710</name>
</gene>
<evidence type="ECO:0000256" key="2">
    <source>
        <dbReference type="ARBA" id="ARBA00022448"/>
    </source>
</evidence>
<evidence type="ECO:0000313" key="7">
    <source>
        <dbReference type="Proteomes" id="UP000221168"/>
    </source>
</evidence>
<evidence type="ECO:0000256" key="1">
    <source>
        <dbReference type="ARBA" id="ARBA00005417"/>
    </source>
</evidence>
<protein>
    <submittedName>
        <fullName evidence="6">Sugar ABC transporter ATP-binding protein</fullName>
    </submittedName>
</protein>
<dbReference type="GO" id="GO:0016020">
    <property type="term" value="C:membrane"/>
    <property type="evidence" value="ECO:0007669"/>
    <property type="project" value="InterPro"/>
</dbReference>
<evidence type="ECO:0000256" key="3">
    <source>
        <dbReference type="ARBA" id="ARBA00022741"/>
    </source>
</evidence>
<reference evidence="6 7" key="1">
    <citation type="submission" date="2017-10" db="EMBL/GenBank/DDBJ databases">
        <title>Sedimentibacterium mangrovi gen. nov., sp. nov., a novel member of family Phyllobacteriacea isolated from mangrove sediment.</title>
        <authorList>
            <person name="Liao H."/>
            <person name="Tian Y."/>
        </authorList>
    </citation>
    <scope>NUCLEOTIDE SEQUENCE [LARGE SCALE GENOMIC DNA]</scope>
    <source>
        <strain evidence="6 7">X9-2-2</strain>
    </source>
</reference>
<keyword evidence="4 6" id="KW-0067">ATP-binding</keyword>
<dbReference type="EMBL" id="PDVP01000039">
    <property type="protein sequence ID" value="PHP64569.1"/>
    <property type="molecule type" value="Genomic_DNA"/>
</dbReference>
<dbReference type="OrthoDB" id="9778870at2"/>
<dbReference type="GO" id="GO:0016887">
    <property type="term" value="F:ATP hydrolysis activity"/>
    <property type="evidence" value="ECO:0007669"/>
    <property type="project" value="InterPro"/>
</dbReference>
<evidence type="ECO:0000256" key="4">
    <source>
        <dbReference type="ARBA" id="ARBA00022840"/>
    </source>
</evidence>
<dbReference type="InterPro" id="IPR027417">
    <property type="entry name" value="P-loop_NTPase"/>
</dbReference>